<name>A0A0A7S0Z8_FRIPE</name>
<dbReference type="KEGG" id="fpp:FPB0191_01323"/>
<dbReference type="HOGENOM" id="CLU_132472_1_0_6"/>
<evidence type="ECO:0000313" key="5">
    <source>
        <dbReference type="Proteomes" id="UP000247838"/>
    </source>
</evidence>
<evidence type="ECO:0000313" key="3">
    <source>
        <dbReference type="EMBL" id="PXY95395.1"/>
    </source>
</evidence>
<reference evidence="2 4" key="1">
    <citation type="journal article" date="2014" name="Appl. Environ. Microbiol.">
        <title>Gut symbionts from distinct hosts exhibit genotoxic activity via divergent colibactin biosynthetic pathways.</title>
        <authorList>
            <person name="Engel P."/>
            <person name="Vizcaino M.I."/>
            <person name="Crawford J.M."/>
        </authorList>
    </citation>
    <scope>NUCLEOTIDE SEQUENCE [LARGE SCALE GENOMIC DNA]</scope>
    <source>
        <strain evidence="2 4">PEB0191</strain>
    </source>
</reference>
<dbReference type="Proteomes" id="UP000030901">
    <property type="component" value="Chromosome"/>
</dbReference>
<protein>
    <recommendedName>
        <fullName evidence="6">DUF340 domain-containing protein</fullName>
    </recommendedName>
</protein>
<feature type="transmembrane region" description="Helical" evidence="1">
    <location>
        <begin position="32"/>
        <end position="49"/>
    </location>
</feature>
<keyword evidence="1" id="KW-0472">Membrane</keyword>
<dbReference type="Proteomes" id="UP000247838">
    <property type="component" value="Unassembled WGS sequence"/>
</dbReference>
<evidence type="ECO:0000313" key="2">
    <source>
        <dbReference type="EMBL" id="AJA45143.1"/>
    </source>
</evidence>
<keyword evidence="1" id="KW-0812">Transmembrane</keyword>
<dbReference type="RefSeq" id="WP_039104852.1">
    <property type="nucleotide sequence ID" value="NZ_CALYQC010000043.1"/>
</dbReference>
<organism evidence="2 4">
    <name type="scientific">Frischella perrara</name>
    <dbReference type="NCBI Taxonomy" id="1267021"/>
    <lineage>
        <taxon>Bacteria</taxon>
        <taxon>Pseudomonadati</taxon>
        <taxon>Pseudomonadota</taxon>
        <taxon>Gammaproteobacteria</taxon>
        <taxon>Orbales</taxon>
        <taxon>Orbaceae</taxon>
        <taxon>Frischella</taxon>
    </lineage>
</organism>
<reference evidence="3 5" key="2">
    <citation type="submission" date="2018-05" db="EMBL/GenBank/DDBJ databases">
        <title>Reference genomes for bee gut microbiota database.</title>
        <authorList>
            <person name="Ellegaard K.M."/>
        </authorList>
    </citation>
    <scope>NUCLEOTIDE SEQUENCE [LARGE SCALE GENOMIC DNA]</scope>
    <source>
        <strain evidence="3 5">ESL0167</strain>
    </source>
</reference>
<evidence type="ECO:0008006" key="6">
    <source>
        <dbReference type="Google" id="ProtNLM"/>
    </source>
</evidence>
<accession>A0A0A7S0Z8</accession>
<dbReference type="EMBL" id="QGLM01000013">
    <property type="protein sequence ID" value="PXY95395.1"/>
    <property type="molecule type" value="Genomic_DNA"/>
</dbReference>
<sequence length="149" mass="16098">MKILETLFLLILVGIIVAAGNSVGYQINIVNSLEALVVLVIISAIGFLLSRLPLLNKLPVILWVSVVAAFVSSPIFPWHEKIITLSDQVSLLAVCTPVLAYAGLAIGKDLALFKRISWRIIPVSLAVFSGTFIFASLIAQLTLTWEGVI</sequence>
<proteinExistence type="predicted"/>
<feature type="transmembrane region" description="Helical" evidence="1">
    <location>
        <begin position="123"/>
        <end position="143"/>
    </location>
</feature>
<dbReference type="EMBL" id="CP009056">
    <property type="protein sequence ID" value="AJA45143.1"/>
    <property type="molecule type" value="Genomic_DNA"/>
</dbReference>
<keyword evidence="4" id="KW-1185">Reference proteome</keyword>
<gene>
    <name evidence="3" type="ORF">DKK76_06345</name>
    <name evidence="2" type="ORF">FPB0191_01323</name>
</gene>
<evidence type="ECO:0000256" key="1">
    <source>
        <dbReference type="SAM" id="Phobius"/>
    </source>
</evidence>
<keyword evidence="1" id="KW-1133">Transmembrane helix</keyword>
<feature type="transmembrane region" description="Helical" evidence="1">
    <location>
        <begin position="61"/>
        <end position="79"/>
    </location>
</feature>
<dbReference type="STRING" id="1267021.FPB0191_01323"/>
<evidence type="ECO:0000313" key="4">
    <source>
        <dbReference type="Proteomes" id="UP000030901"/>
    </source>
</evidence>
<feature type="transmembrane region" description="Helical" evidence="1">
    <location>
        <begin position="91"/>
        <end position="111"/>
    </location>
</feature>
<dbReference type="AlphaFoldDB" id="A0A0A7S0Z8"/>
<dbReference type="OrthoDB" id="6443879at2"/>